<evidence type="ECO:0000313" key="6">
    <source>
        <dbReference type="EMBL" id="ANJ27240.1"/>
    </source>
</evidence>
<dbReference type="InterPro" id="IPR019999">
    <property type="entry name" value="Anth_synth_I-like"/>
</dbReference>
<dbReference type="Gene3D" id="3.60.120.10">
    <property type="entry name" value="Anthranilate synthase"/>
    <property type="match status" value="1"/>
</dbReference>
<dbReference type="GO" id="GO:0046820">
    <property type="term" value="F:4-amino-4-deoxychorismate synthase activity"/>
    <property type="evidence" value="ECO:0007669"/>
    <property type="project" value="UniProtKB-EC"/>
</dbReference>
<name>A0A191WG23_9MICO</name>
<dbReference type="GO" id="GO:0009396">
    <property type="term" value="P:folic acid-containing compound biosynthetic process"/>
    <property type="evidence" value="ECO:0007669"/>
    <property type="project" value="InterPro"/>
</dbReference>
<gene>
    <name evidence="6" type="ORF">ATC03_11410</name>
</gene>
<evidence type="ECO:0000256" key="2">
    <source>
        <dbReference type="ARBA" id="ARBA00022679"/>
    </source>
</evidence>
<dbReference type="EC" id="2.6.1.85" evidence="1"/>
<keyword evidence="2" id="KW-0808">Transferase</keyword>
<dbReference type="GO" id="GO:0008153">
    <property type="term" value="P:4-aminobenzoate biosynthetic process"/>
    <property type="evidence" value="ECO:0007669"/>
    <property type="project" value="TreeGrafter"/>
</dbReference>
<dbReference type="GO" id="GO:0005737">
    <property type="term" value="C:cytoplasm"/>
    <property type="evidence" value="ECO:0007669"/>
    <property type="project" value="TreeGrafter"/>
</dbReference>
<evidence type="ECO:0000256" key="3">
    <source>
        <dbReference type="SAM" id="MobiDB-lite"/>
    </source>
</evidence>
<evidence type="ECO:0000259" key="4">
    <source>
        <dbReference type="Pfam" id="PF00425"/>
    </source>
</evidence>
<dbReference type="Pfam" id="PF04715">
    <property type="entry name" value="Anth_synt_I_N"/>
    <property type="match status" value="1"/>
</dbReference>
<accession>A0A191WG23</accession>
<dbReference type="NCBIfam" id="TIGR00553">
    <property type="entry name" value="pabB"/>
    <property type="match status" value="1"/>
</dbReference>
<dbReference type="Pfam" id="PF00425">
    <property type="entry name" value="Chorismate_bind"/>
    <property type="match status" value="1"/>
</dbReference>
<dbReference type="PRINTS" id="PR00095">
    <property type="entry name" value="ANTSNTHASEI"/>
</dbReference>
<reference evidence="7" key="2">
    <citation type="submission" date="2016-01" db="EMBL/GenBank/DDBJ databases">
        <title>Complete genome sequence of Agromyces aureus AR33T and comparison with related organisms.</title>
        <authorList>
            <person name="Corretto E."/>
            <person name="Antonielli L."/>
            <person name="Sessitsch A."/>
            <person name="Brader G."/>
        </authorList>
    </citation>
    <scope>NUCLEOTIDE SEQUENCE [LARGE SCALE GENOMIC DNA]</scope>
    <source>
        <strain evidence="7">AR33</strain>
    </source>
</reference>
<dbReference type="PANTHER" id="PTHR11236:SF18">
    <property type="entry name" value="AMINODEOXYCHORISMATE SYNTHASE"/>
    <property type="match status" value="1"/>
</dbReference>
<dbReference type="PANTHER" id="PTHR11236">
    <property type="entry name" value="AMINOBENZOATE/ANTHRANILATE SYNTHASE"/>
    <property type="match status" value="1"/>
</dbReference>
<dbReference type="InterPro" id="IPR005802">
    <property type="entry name" value="ADC_synth_comp_1"/>
</dbReference>
<dbReference type="OrthoDB" id="3518032at2"/>
<protein>
    <recommendedName>
        <fullName evidence="1">aminodeoxychorismate synthase</fullName>
        <ecNumber evidence="1">2.6.1.85</ecNumber>
    </recommendedName>
</protein>
<feature type="region of interest" description="Disordered" evidence="3">
    <location>
        <begin position="180"/>
        <end position="199"/>
    </location>
</feature>
<feature type="domain" description="Chorismate-utilising enzyme C-terminal" evidence="4">
    <location>
        <begin position="258"/>
        <end position="511"/>
    </location>
</feature>
<dbReference type="InterPro" id="IPR015890">
    <property type="entry name" value="Chorismate_C"/>
</dbReference>
<feature type="domain" description="Anthranilate synthase component I N-terminal" evidence="5">
    <location>
        <begin position="123"/>
        <end position="167"/>
    </location>
</feature>
<feature type="compositionally biased region" description="Basic and acidic residues" evidence="3">
    <location>
        <begin position="180"/>
        <end position="193"/>
    </location>
</feature>
<dbReference type="SUPFAM" id="SSF56322">
    <property type="entry name" value="ADC synthase"/>
    <property type="match status" value="1"/>
</dbReference>
<dbReference type="STRING" id="453304.ATC03_11410"/>
<dbReference type="InterPro" id="IPR006805">
    <property type="entry name" value="Anth_synth_I_N"/>
</dbReference>
<dbReference type="KEGG" id="agy:ATC03_11410"/>
<keyword evidence="7" id="KW-1185">Reference proteome</keyword>
<dbReference type="Proteomes" id="UP000078437">
    <property type="component" value="Chromosome"/>
</dbReference>
<dbReference type="AlphaFoldDB" id="A0A191WG23"/>
<dbReference type="InterPro" id="IPR005801">
    <property type="entry name" value="ADC_synthase"/>
</dbReference>
<feature type="region of interest" description="Disordered" evidence="3">
    <location>
        <begin position="219"/>
        <end position="253"/>
    </location>
</feature>
<sequence>MPRRIRRRRLDGWTDPHLLFRAHCTEATHVVWLDGGSDATSGVSVLASAHAGSVMLTADVAAGTISTTWPAAPEGPTLTRPGGVDDLFDALGERLAAHRVDVAASAAGVARDDPPAGPGGGPLGWYGWFGYELGAELVGVPAAETDTPDAAFLWVDRAVVFDHASRTADLVWLCDDGRGDDSGGDARVERSDGGDGASEAWADELAEVWVTVRADAGRADSATAMSAEPPASARPDRARSTAPTAPNAPTARWRHDAATYTRLIDECQRAIRRGDAYQLCLTNRVDIDVTPDPASTYLALRASSPTHHGGYLRFGDHALLSASPELFLHVSRDGIVSTKPMKGTRPRHADPVEDRRLRRELLGSEKERAENLMIVDLMRNDLGRIAELGTVRVPSLLAVEEYPHVHQLVSTVRARLRHPLTALDAVRSAFPAGSMTGAPKHSAMQILHGLEAGPRGVYSGAFGYLAVDGSLDLAMVIRSIVLGPNGASIGTGGGITALSVAEEEVEETRIKARALLAVLGASTTDAR</sequence>
<reference evidence="6 7" key="1">
    <citation type="journal article" date="2016" name="Int. J. Syst. Evol. Microbiol.">
        <title>Agromyces aureus sp. nov., isolated from the rhizosphere of Salix caprea L. grown in a heavy-metal-contaminated soil.</title>
        <authorList>
            <person name="Corretto E."/>
            <person name="Antonielli L."/>
            <person name="Sessitsch A."/>
            <person name="Compant S."/>
            <person name="Gorfer M."/>
            <person name="Kuffner M."/>
            <person name="Brader G."/>
        </authorList>
    </citation>
    <scope>NUCLEOTIDE SEQUENCE [LARGE SCALE GENOMIC DNA]</scope>
    <source>
        <strain evidence="6 7">AR33</strain>
    </source>
</reference>
<proteinExistence type="predicted"/>
<evidence type="ECO:0000256" key="1">
    <source>
        <dbReference type="ARBA" id="ARBA00013139"/>
    </source>
</evidence>
<dbReference type="RefSeq" id="WP_067877048.1">
    <property type="nucleotide sequence ID" value="NZ_CP013979.1"/>
</dbReference>
<evidence type="ECO:0000313" key="7">
    <source>
        <dbReference type="Proteomes" id="UP000078437"/>
    </source>
</evidence>
<dbReference type="EMBL" id="CP013979">
    <property type="protein sequence ID" value="ANJ27240.1"/>
    <property type="molecule type" value="Genomic_DNA"/>
</dbReference>
<feature type="compositionally biased region" description="Low complexity" evidence="3">
    <location>
        <begin position="240"/>
        <end position="251"/>
    </location>
</feature>
<evidence type="ECO:0000259" key="5">
    <source>
        <dbReference type="Pfam" id="PF04715"/>
    </source>
</evidence>
<dbReference type="GO" id="GO:0000162">
    <property type="term" value="P:L-tryptophan biosynthetic process"/>
    <property type="evidence" value="ECO:0007669"/>
    <property type="project" value="TreeGrafter"/>
</dbReference>
<organism evidence="6 7">
    <name type="scientific">Agromyces aureus</name>
    <dbReference type="NCBI Taxonomy" id="453304"/>
    <lineage>
        <taxon>Bacteria</taxon>
        <taxon>Bacillati</taxon>
        <taxon>Actinomycetota</taxon>
        <taxon>Actinomycetes</taxon>
        <taxon>Micrococcales</taxon>
        <taxon>Microbacteriaceae</taxon>
        <taxon>Agromyces</taxon>
    </lineage>
</organism>